<evidence type="ECO:0000256" key="7">
    <source>
        <dbReference type="ARBA" id="ARBA00023109"/>
    </source>
</evidence>
<dbReference type="InterPro" id="IPR012339">
    <property type="entry name" value="Phage_T4_Gp32_ssDNA-bd"/>
</dbReference>
<feature type="binding site" evidence="10">
    <location>
        <position position="77"/>
    </location>
    <ligand>
        <name>Zn(2+)</name>
        <dbReference type="ChEBI" id="CHEBI:29105"/>
    </ligand>
</feature>
<dbReference type="GO" id="GO:0039686">
    <property type="term" value="P:bidirectional double-stranded viral DNA replication"/>
    <property type="evidence" value="ECO:0007669"/>
    <property type="project" value="UniProtKB-UniRule"/>
</dbReference>
<dbReference type="Pfam" id="PF08804">
    <property type="entry name" value="gp32"/>
    <property type="match status" value="1"/>
</dbReference>
<feature type="binding site" evidence="10">
    <location>
        <position position="64"/>
    </location>
    <ligand>
        <name>Zn(2+)</name>
        <dbReference type="ChEBI" id="CHEBI:29105"/>
    </ligand>
</feature>
<feature type="binding site" evidence="10">
    <location>
        <position position="87"/>
    </location>
    <ligand>
        <name>Zn(2+)</name>
        <dbReference type="ChEBI" id="CHEBI:29105"/>
    </ligand>
</feature>
<sequence>MFKRKSTADLAAQMAKLNGNKGFSSEDKGEWKLKLDASGNGQAVIRFLPAKTDDALPFTILVNHGFKKNGKWYIETCSSTHGDYDSCPVCQYISKNDLYNTNKTEYSQLKRKTSYWANILVVKDPQAPDNEGKVFKYRFGKKIWDKINAMIAVDTEMGETPVDVTCPWEGANFVLKVKQVSGFSNYDESKFLNQSAIPNIDDESFQKELFEQMVDLSEMTSKDKFKSFEELNTKFNQVLGTAALGGAAAAAASVADKVASDLDDFDKDMEAFGSAKTEDDFMSSSSSDDGDLDDLLAGL</sequence>
<evidence type="ECO:0000256" key="8">
    <source>
        <dbReference type="ARBA" id="ARBA00023125"/>
    </source>
</evidence>
<evidence type="ECO:0000256" key="11">
    <source>
        <dbReference type="SAM" id="MobiDB-lite"/>
    </source>
</evidence>
<comment type="domain">
    <text evidence="10">The acidic C-terminus is involved in modulating the ssDNA binding properties. The N-terminus LAST motif is involved in the cooperative binding of the protein to ssDNA.</text>
</comment>
<accession>A0A482GCY6</accession>
<dbReference type="GO" id="GO:0006281">
    <property type="term" value="P:DNA repair"/>
    <property type="evidence" value="ECO:0007669"/>
    <property type="project" value="UniProtKB-UniRule"/>
</dbReference>
<keyword evidence="9 10" id="KW-0234">DNA repair</keyword>
<name>A0A482GCY6_9CAUD</name>
<keyword evidence="6 10" id="KW-0862">Zinc</keyword>
<comment type="similarity">
    <text evidence="10">Belongs to the Tequatrovirus single-stranded DNA-binding protein family.</text>
</comment>
<dbReference type="EMBL" id="MK327934">
    <property type="protein sequence ID" value="QBO62937.1"/>
    <property type="molecule type" value="Genomic_DNA"/>
</dbReference>
<dbReference type="GO" id="GO:0003697">
    <property type="term" value="F:single-stranded DNA binding"/>
    <property type="evidence" value="ECO:0007669"/>
    <property type="project" value="UniProtKB-UniRule"/>
</dbReference>
<comment type="function">
    <text evidence="10">Single-stranded DNA-binding protein that participates in viral DNA replication, recombination, and repair. Coats the lagging-strand ssDNA as the replication fork advances. Stimulates the activities of viral DNA polymerase and the replicative helicase, probably via its interaction with the helicase assembly factor. Together with the replicative helicase and the helicase assembly factor, promotes pairing of two homologous DNA molecules containing complementary single-stranded regions and mediates homologous DNA strand exchange. Promotes also the formation of joint molecules. mRNA specific autogenous translational repressor.</text>
</comment>
<organism evidence="13 14">
    <name type="scientific">Escherichia phage vB_EcoM_G2469</name>
    <dbReference type="NCBI Taxonomy" id="2502415"/>
    <lineage>
        <taxon>Viruses</taxon>
        <taxon>Duplodnaviria</taxon>
        <taxon>Heunggongvirae</taxon>
        <taxon>Uroviricota</taxon>
        <taxon>Caudoviricetes</taxon>
        <taxon>Pantevenvirales</taxon>
        <taxon>Straboviridae</taxon>
        <taxon>Tevenvirinae</taxon>
        <taxon>Mosigvirus</taxon>
        <taxon>Mosigvirus mar005p1</taxon>
    </lineage>
</organism>
<evidence type="ECO:0000256" key="1">
    <source>
        <dbReference type="ARBA" id="ARBA00018590"/>
    </source>
</evidence>
<comment type="subunit">
    <text evidence="10">Homodimer in the absence of DNA, monomer when binding DNA. Interacts with the DNA helicase assembly protein; a ternary complex between the helicase assembly protein, the single-stranded DNA-binding protein and ssDNA is an obligatory intermediate in the helicase loading mechanism. Part of the replicase complex that includes the DNA polymerase, the polymerase clamp, the clamp loader complex, the single-stranded DNA binding protein, the primase, the replicative helicase and the helicase assembly factor. Interacts (via C-terminus) with the viral SF1 dDA helicase. Interacts with the viral SF2 UvsW repair helicase.</text>
</comment>
<feature type="binding site" evidence="10">
    <location>
        <position position="90"/>
    </location>
    <ligand>
        <name>Zn(2+)</name>
        <dbReference type="ChEBI" id="CHEBI:29105"/>
    </ligand>
</feature>
<evidence type="ECO:0000259" key="12">
    <source>
        <dbReference type="Pfam" id="PF08804"/>
    </source>
</evidence>
<dbReference type="InterPro" id="IPR012340">
    <property type="entry name" value="NA-bd_OB-fold"/>
</dbReference>
<dbReference type="Gene3D" id="3.90.198.10">
    <property type="entry name" value="Replication Fork Single-Stranded Dna Binding Protein"/>
    <property type="match status" value="1"/>
</dbReference>
<dbReference type="HAMAP" id="MF_04152">
    <property type="entry name" value="SSB_T4"/>
    <property type="match status" value="1"/>
</dbReference>
<protein>
    <recommendedName>
        <fullName evidence="1 10">Single-stranded DNA-binding protein</fullName>
        <shortName evidence="10">SSB protein</shortName>
    </recommendedName>
    <alternativeName>
        <fullName evidence="10">Helix-destabilizing protein</fullName>
    </alternativeName>
</protein>
<evidence type="ECO:0000256" key="4">
    <source>
        <dbReference type="ARBA" id="ARBA00022723"/>
    </source>
</evidence>
<keyword evidence="2 10" id="KW-0678">Repressor</keyword>
<keyword evidence="7 10" id="KW-1194">Viral DNA replication</keyword>
<keyword evidence="8 10" id="KW-0238">DNA-binding</keyword>
<dbReference type="GO" id="GO:0006310">
    <property type="term" value="P:DNA recombination"/>
    <property type="evidence" value="ECO:0007669"/>
    <property type="project" value="UniProtKB-UniRule"/>
</dbReference>
<dbReference type="InterPro" id="IPR046395">
    <property type="entry name" value="SSB_T4"/>
</dbReference>
<keyword evidence="4 10" id="KW-0479">Metal-binding</keyword>
<dbReference type="Proteomes" id="UP000294989">
    <property type="component" value="Segment"/>
</dbReference>
<keyword evidence="3" id="KW-0235">DNA replication</keyword>
<evidence type="ECO:0000313" key="14">
    <source>
        <dbReference type="Proteomes" id="UP000294989"/>
    </source>
</evidence>
<feature type="region of interest" description="Disordered" evidence="11">
    <location>
        <begin position="276"/>
        <end position="299"/>
    </location>
</feature>
<evidence type="ECO:0000256" key="5">
    <source>
        <dbReference type="ARBA" id="ARBA00022763"/>
    </source>
</evidence>
<evidence type="ECO:0000313" key="13">
    <source>
        <dbReference type="EMBL" id="QBO62937.1"/>
    </source>
</evidence>
<gene>
    <name evidence="13" type="ORF">G2469_00247</name>
</gene>
<feature type="domain" description="Bacteriophage T4 Gp32 single-stranded DNA-binding" evidence="12">
    <location>
        <begin position="39"/>
        <end position="238"/>
    </location>
</feature>
<keyword evidence="5" id="KW-0227">DNA damage</keyword>
<proteinExistence type="inferred from homology"/>
<evidence type="ECO:0000256" key="10">
    <source>
        <dbReference type="HAMAP-Rule" id="MF_04152"/>
    </source>
</evidence>
<evidence type="ECO:0000256" key="3">
    <source>
        <dbReference type="ARBA" id="ARBA00022705"/>
    </source>
</evidence>
<keyword evidence="10" id="KW-0233">DNA recombination</keyword>
<dbReference type="GO" id="GO:0006260">
    <property type="term" value="P:DNA replication"/>
    <property type="evidence" value="ECO:0007669"/>
    <property type="project" value="UniProtKB-KW"/>
</dbReference>
<dbReference type="GO" id="GO:0046872">
    <property type="term" value="F:metal ion binding"/>
    <property type="evidence" value="ECO:0007669"/>
    <property type="project" value="UniProtKB-UniRule"/>
</dbReference>
<dbReference type="InterPro" id="IPR044947">
    <property type="entry name" value="Phage_T4_Gp32_ssDNA-bd_sf"/>
</dbReference>
<evidence type="ECO:0000256" key="6">
    <source>
        <dbReference type="ARBA" id="ARBA00022833"/>
    </source>
</evidence>
<comment type="domain">
    <text evidence="10">The acidic C-terminus is involved in modulating the ssDNA binding properties. The N-terminus LAST motif is involved in the cooperative binding of the protein to single-stranded nucleic acids.</text>
</comment>
<evidence type="ECO:0000256" key="2">
    <source>
        <dbReference type="ARBA" id="ARBA00022491"/>
    </source>
</evidence>
<reference evidence="13 14" key="1">
    <citation type="submission" date="2018-12" db="EMBL/GenBank/DDBJ databases">
        <title>Still something new to discover - new insights into E. coli phage diversity and taxonomy.</title>
        <authorList>
            <person name="Korf I.H.E."/>
            <person name="Adriaennsens E."/>
            <person name="Dreiseikelmann B."/>
            <person name="Kropinski A."/>
            <person name="Nimtz M."/>
            <person name="Meier-Kolthoff J.P."/>
            <person name="Rohde M."/>
            <person name="van Raaij M."/>
            <person name="Wittmann J."/>
        </authorList>
    </citation>
    <scope>NUCLEOTIDE SEQUENCE [LARGE SCALE GENOMIC DNA]</scope>
</reference>
<feature type="region of interest" description="LAST" evidence="10">
    <location>
        <begin position="3"/>
        <end position="7"/>
    </location>
</feature>
<dbReference type="SUPFAM" id="SSF50249">
    <property type="entry name" value="Nucleic acid-binding proteins"/>
    <property type="match status" value="1"/>
</dbReference>
<evidence type="ECO:0000256" key="9">
    <source>
        <dbReference type="ARBA" id="ARBA00023204"/>
    </source>
</evidence>
<feature type="compositionally biased region" description="Acidic residues" evidence="11">
    <location>
        <begin position="288"/>
        <end position="299"/>
    </location>
</feature>